<comment type="caution">
    <text evidence="2">The sequence shown here is derived from an EMBL/GenBank/DDBJ whole genome shotgun (WGS) entry which is preliminary data.</text>
</comment>
<sequence length="141" mass="16145">MLSLILPSKQGGYPGFRSGKLTQENDDFSYADVDRHTRSIQMYLVPPFIASGCVIMLLFCLLNSANRVFEDTECNEFQTVMFLCFLSGACHIPVLFSLSRVYFVCCGYLTSKADRLSVEEYQIRLEAFFLDYPRCTHSTWS</sequence>
<dbReference type="EMBL" id="JABXXO010000013">
    <property type="protein sequence ID" value="KAF7761442.1"/>
    <property type="molecule type" value="Genomic_DNA"/>
</dbReference>
<protein>
    <submittedName>
        <fullName evidence="2">Uncharacterized protein</fullName>
    </submittedName>
</protein>
<evidence type="ECO:0000313" key="2">
    <source>
        <dbReference type="EMBL" id="KAF7761442.1"/>
    </source>
</evidence>
<name>A0A8H7EX13_AGABI</name>
<organism evidence="2 3">
    <name type="scientific">Agaricus bisporus var. burnettii</name>
    <dbReference type="NCBI Taxonomy" id="192524"/>
    <lineage>
        <taxon>Eukaryota</taxon>
        <taxon>Fungi</taxon>
        <taxon>Dikarya</taxon>
        <taxon>Basidiomycota</taxon>
        <taxon>Agaricomycotina</taxon>
        <taxon>Agaricomycetes</taxon>
        <taxon>Agaricomycetidae</taxon>
        <taxon>Agaricales</taxon>
        <taxon>Agaricineae</taxon>
        <taxon>Agaricaceae</taxon>
        <taxon>Agaricus</taxon>
    </lineage>
</organism>
<reference evidence="2 3" key="1">
    <citation type="journal article" name="Sci. Rep.">
        <title>Telomere-to-telomere assembled and centromere annotated genomes of the two main subspecies of the button mushroom Agaricus bisporus reveal especially polymorphic chromosome ends.</title>
        <authorList>
            <person name="Sonnenberg A.S.M."/>
            <person name="Sedaghat-Telgerd N."/>
            <person name="Lavrijssen B."/>
            <person name="Ohm R.A."/>
            <person name="Hendrickx P.M."/>
            <person name="Scholtmeijer K."/>
            <person name="Baars J.J.P."/>
            <person name="van Peer A."/>
        </authorList>
    </citation>
    <scope>NUCLEOTIDE SEQUENCE [LARGE SCALE GENOMIC DNA]</scope>
    <source>
        <strain evidence="2 3">H119_p4</strain>
    </source>
</reference>
<evidence type="ECO:0000313" key="3">
    <source>
        <dbReference type="Proteomes" id="UP000629468"/>
    </source>
</evidence>
<evidence type="ECO:0000256" key="1">
    <source>
        <dbReference type="SAM" id="Phobius"/>
    </source>
</evidence>
<feature type="transmembrane region" description="Helical" evidence="1">
    <location>
        <begin position="77"/>
        <end position="98"/>
    </location>
</feature>
<gene>
    <name evidence="2" type="ORF">Agabi119p4_9434</name>
</gene>
<keyword evidence="1" id="KW-0472">Membrane</keyword>
<proteinExistence type="predicted"/>
<keyword evidence="1" id="KW-0812">Transmembrane</keyword>
<keyword evidence="1" id="KW-1133">Transmembrane helix</keyword>
<dbReference type="Proteomes" id="UP000629468">
    <property type="component" value="Unassembled WGS sequence"/>
</dbReference>
<feature type="transmembrane region" description="Helical" evidence="1">
    <location>
        <begin position="43"/>
        <end position="65"/>
    </location>
</feature>
<dbReference type="AlphaFoldDB" id="A0A8H7EX13"/>
<accession>A0A8H7EX13</accession>